<gene>
    <name evidence="1" type="ordered locus">Os08g0517950</name>
    <name evidence="1" type="ORF">OSNPB_080517950</name>
</gene>
<sequence length="103" mass="11936">MGFFREMGLVGLTPAILAAFLPPHRRIWTWKELTDLRLPRVWLQLRRRGRPPLLLVGEHREEVALLPRHRLPPHPSAGGAVLPGAPERRRVREKRMEEILYAG</sequence>
<evidence type="ECO:0000313" key="1">
    <source>
        <dbReference type="EMBL" id="BAT06260.1"/>
    </source>
</evidence>
<proteinExistence type="predicted"/>
<accession>A0A0P0XHW0</accession>
<name>A0A0P0XHW0_ORYSJ</name>
<reference evidence="1 2" key="2">
    <citation type="journal article" date="2013" name="Plant Cell Physiol.">
        <title>Rice Annotation Project Database (RAP-DB): an integrative and interactive database for rice genomics.</title>
        <authorList>
            <person name="Sakai H."/>
            <person name="Lee S.S."/>
            <person name="Tanaka T."/>
            <person name="Numa H."/>
            <person name="Kim J."/>
            <person name="Kawahara Y."/>
            <person name="Wakimoto H."/>
            <person name="Yang C.C."/>
            <person name="Iwamoto M."/>
            <person name="Abe T."/>
            <person name="Yamada Y."/>
            <person name="Muto A."/>
            <person name="Inokuchi H."/>
            <person name="Ikemura T."/>
            <person name="Matsumoto T."/>
            <person name="Sasaki T."/>
            <person name="Itoh T."/>
        </authorList>
    </citation>
    <scope>NUCLEOTIDE SEQUENCE [LARGE SCALE GENOMIC DNA]</scope>
    <source>
        <strain evidence="2">cv. Nipponbare</strain>
    </source>
</reference>
<reference evidence="1 2" key="3">
    <citation type="journal article" date="2013" name="Rice">
        <title>Improvement of the Oryza sativa Nipponbare reference genome using next generation sequence and optical map data.</title>
        <authorList>
            <person name="Kawahara Y."/>
            <person name="de la Bastide M."/>
            <person name="Hamilton J.P."/>
            <person name="Kanamori H."/>
            <person name="McCombie W.R."/>
            <person name="Ouyang S."/>
            <person name="Schwartz D.C."/>
            <person name="Tanaka T."/>
            <person name="Wu J."/>
            <person name="Zhou S."/>
            <person name="Childs K.L."/>
            <person name="Davidson R.M."/>
            <person name="Lin H."/>
            <person name="Quesada-Ocampo L."/>
            <person name="Vaillancourt B."/>
            <person name="Sakai H."/>
            <person name="Lee S.S."/>
            <person name="Kim J."/>
            <person name="Numa H."/>
            <person name="Itoh T."/>
            <person name="Buell C.R."/>
            <person name="Matsumoto T."/>
        </authorList>
    </citation>
    <scope>NUCLEOTIDE SEQUENCE [LARGE SCALE GENOMIC DNA]</scope>
    <source>
        <strain evidence="2">cv. Nipponbare</strain>
    </source>
</reference>
<protein>
    <submittedName>
        <fullName evidence="1">Os08g0517950 protein</fullName>
    </submittedName>
</protein>
<dbReference type="PaxDb" id="39947-A0A0P0XHW0"/>
<dbReference type="InParanoid" id="A0A0P0XHW0"/>
<dbReference type="Proteomes" id="UP000059680">
    <property type="component" value="Chromosome 8"/>
</dbReference>
<organism evidence="1 2">
    <name type="scientific">Oryza sativa subsp. japonica</name>
    <name type="common">Rice</name>
    <dbReference type="NCBI Taxonomy" id="39947"/>
    <lineage>
        <taxon>Eukaryota</taxon>
        <taxon>Viridiplantae</taxon>
        <taxon>Streptophyta</taxon>
        <taxon>Embryophyta</taxon>
        <taxon>Tracheophyta</taxon>
        <taxon>Spermatophyta</taxon>
        <taxon>Magnoliopsida</taxon>
        <taxon>Liliopsida</taxon>
        <taxon>Poales</taxon>
        <taxon>Poaceae</taxon>
        <taxon>BOP clade</taxon>
        <taxon>Oryzoideae</taxon>
        <taxon>Oryzeae</taxon>
        <taxon>Oryzinae</taxon>
        <taxon>Oryza</taxon>
        <taxon>Oryza sativa</taxon>
    </lineage>
</organism>
<dbReference type="AlphaFoldDB" id="A0A0P0XHW0"/>
<dbReference type="EMBL" id="AP014964">
    <property type="protein sequence ID" value="BAT06260.1"/>
    <property type="molecule type" value="Genomic_DNA"/>
</dbReference>
<reference evidence="2" key="1">
    <citation type="journal article" date="2005" name="Nature">
        <title>The map-based sequence of the rice genome.</title>
        <authorList>
            <consortium name="International rice genome sequencing project (IRGSP)"/>
            <person name="Matsumoto T."/>
            <person name="Wu J."/>
            <person name="Kanamori H."/>
            <person name="Katayose Y."/>
            <person name="Fujisawa M."/>
            <person name="Namiki N."/>
            <person name="Mizuno H."/>
            <person name="Yamamoto K."/>
            <person name="Antonio B.A."/>
            <person name="Baba T."/>
            <person name="Sakata K."/>
            <person name="Nagamura Y."/>
            <person name="Aoki H."/>
            <person name="Arikawa K."/>
            <person name="Arita K."/>
            <person name="Bito T."/>
            <person name="Chiden Y."/>
            <person name="Fujitsuka N."/>
            <person name="Fukunaka R."/>
            <person name="Hamada M."/>
            <person name="Harada C."/>
            <person name="Hayashi A."/>
            <person name="Hijishita S."/>
            <person name="Honda M."/>
            <person name="Hosokawa S."/>
            <person name="Ichikawa Y."/>
            <person name="Idonuma A."/>
            <person name="Iijima M."/>
            <person name="Ikeda M."/>
            <person name="Ikeno M."/>
            <person name="Ito K."/>
            <person name="Ito S."/>
            <person name="Ito T."/>
            <person name="Ito Y."/>
            <person name="Ito Y."/>
            <person name="Iwabuchi A."/>
            <person name="Kamiya K."/>
            <person name="Karasawa W."/>
            <person name="Kurita K."/>
            <person name="Katagiri S."/>
            <person name="Kikuta A."/>
            <person name="Kobayashi H."/>
            <person name="Kobayashi N."/>
            <person name="Machita K."/>
            <person name="Maehara T."/>
            <person name="Masukawa M."/>
            <person name="Mizubayashi T."/>
            <person name="Mukai Y."/>
            <person name="Nagasaki H."/>
            <person name="Nagata Y."/>
            <person name="Naito S."/>
            <person name="Nakashima M."/>
            <person name="Nakama Y."/>
            <person name="Nakamichi Y."/>
            <person name="Nakamura M."/>
            <person name="Meguro A."/>
            <person name="Negishi M."/>
            <person name="Ohta I."/>
            <person name="Ohta T."/>
            <person name="Okamoto M."/>
            <person name="Ono N."/>
            <person name="Saji S."/>
            <person name="Sakaguchi M."/>
            <person name="Sakai K."/>
            <person name="Shibata M."/>
            <person name="Shimokawa T."/>
            <person name="Song J."/>
            <person name="Takazaki Y."/>
            <person name="Terasawa K."/>
            <person name="Tsugane M."/>
            <person name="Tsuji K."/>
            <person name="Ueda S."/>
            <person name="Waki K."/>
            <person name="Yamagata H."/>
            <person name="Yamamoto M."/>
            <person name="Yamamoto S."/>
            <person name="Yamane H."/>
            <person name="Yoshiki S."/>
            <person name="Yoshihara R."/>
            <person name="Yukawa K."/>
            <person name="Zhong H."/>
            <person name="Yano M."/>
            <person name="Yuan Q."/>
            <person name="Ouyang S."/>
            <person name="Liu J."/>
            <person name="Jones K.M."/>
            <person name="Gansberger K."/>
            <person name="Moffat K."/>
            <person name="Hill J."/>
            <person name="Bera J."/>
            <person name="Fadrosh D."/>
            <person name="Jin S."/>
            <person name="Johri S."/>
            <person name="Kim M."/>
            <person name="Overton L."/>
            <person name="Reardon M."/>
            <person name="Tsitrin T."/>
            <person name="Vuong H."/>
            <person name="Weaver B."/>
            <person name="Ciecko A."/>
            <person name="Tallon L."/>
            <person name="Jackson J."/>
            <person name="Pai G."/>
            <person name="Aken S.V."/>
            <person name="Utterback T."/>
            <person name="Reidmuller S."/>
            <person name="Feldblyum T."/>
            <person name="Hsiao J."/>
            <person name="Zismann V."/>
            <person name="Iobst S."/>
            <person name="de Vazeille A.R."/>
            <person name="Buell C.R."/>
            <person name="Ying K."/>
            <person name="Li Y."/>
            <person name="Lu T."/>
            <person name="Huang Y."/>
            <person name="Zhao Q."/>
            <person name="Feng Q."/>
            <person name="Zhang L."/>
            <person name="Zhu J."/>
            <person name="Weng Q."/>
            <person name="Mu J."/>
            <person name="Lu Y."/>
            <person name="Fan D."/>
            <person name="Liu Y."/>
            <person name="Guan J."/>
            <person name="Zhang Y."/>
            <person name="Yu S."/>
            <person name="Liu X."/>
            <person name="Zhang Y."/>
            <person name="Hong G."/>
            <person name="Han B."/>
            <person name="Choisne N."/>
            <person name="Demange N."/>
            <person name="Orjeda G."/>
            <person name="Samain S."/>
            <person name="Cattolico L."/>
            <person name="Pelletier E."/>
            <person name="Couloux A."/>
            <person name="Segurens B."/>
            <person name="Wincker P."/>
            <person name="D'Hont A."/>
            <person name="Scarpelli C."/>
            <person name="Weissenbach J."/>
            <person name="Salanoubat M."/>
            <person name="Quetier F."/>
            <person name="Yu Y."/>
            <person name="Kim H.R."/>
            <person name="Rambo T."/>
            <person name="Currie J."/>
            <person name="Collura K."/>
            <person name="Luo M."/>
            <person name="Yang T."/>
            <person name="Ammiraju J.S.S."/>
            <person name="Engler F."/>
            <person name="Soderlund C."/>
            <person name="Wing R.A."/>
            <person name="Palmer L.E."/>
            <person name="de la Bastide M."/>
            <person name="Spiegel L."/>
            <person name="Nascimento L."/>
            <person name="Zutavern T."/>
            <person name="O'Shaughnessy A."/>
            <person name="Dike S."/>
            <person name="Dedhia N."/>
            <person name="Preston R."/>
            <person name="Balija V."/>
            <person name="McCombie W.R."/>
            <person name="Chow T."/>
            <person name="Chen H."/>
            <person name="Chung M."/>
            <person name="Chen C."/>
            <person name="Shaw J."/>
            <person name="Wu H."/>
            <person name="Hsiao K."/>
            <person name="Chao Y."/>
            <person name="Chu M."/>
            <person name="Cheng C."/>
            <person name="Hour A."/>
            <person name="Lee P."/>
            <person name="Lin S."/>
            <person name="Lin Y."/>
            <person name="Liou J."/>
            <person name="Liu S."/>
            <person name="Hsing Y."/>
            <person name="Raghuvanshi S."/>
            <person name="Mohanty A."/>
            <person name="Bharti A.K."/>
            <person name="Gaur A."/>
            <person name="Gupta V."/>
            <person name="Kumar D."/>
            <person name="Ravi V."/>
            <person name="Vij S."/>
            <person name="Kapur A."/>
            <person name="Khurana P."/>
            <person name="Khurana P."/>
            <person name="Khurana J.P."/>
            <person name="Tyagi A.K."/>
            <person name="Gaikwad K."/>
            <person name="Singh A."/>
            <person name="Dalal V."/>
            <person name="Srivastava S."/>
            <person name="Dixit A."/>
            <person name="Pal A.K."/>
            <person name="Ghazi I.A."/>
            <person name="Yadav M."/>
            <person name="Pandit A."/>
            <person name="Bhargava A."/>
            <person name="Sureshbabu K."/>
            <person name="Batra K."/>
            <person name="Sharma T.R."/>
            <person name="Mohapatra T."/>
            <person name="Singh N.K."/>
            <person name="Messing J."/>
            <person name="Nelson A.B."/>
            <person name="Fuks G."/>
            <person name="Kavchok S."/>
            <person name="Keizer G."/>
            <person name="Linton E."/>
            <person name="Llaca V."/>
            <person name="Song R."/>
            <person name="Tanyolac B."/>
            <person name="Young S."/>
            <person name="Ho-Il K."/>
            <person name="Hahn J.H."/>
            <person name="Sangsakoo G."/>
            <person name="Vanavichit A."/>
            <person name="de Mattos Luiz.A.T."/>
            <person name="Zimmer P.D."/>
            <person name="Malone G."/>
            <person name="Dellagostin O."/>
            <person name="de Oliveira A.C."/>
            <person name="Bevan M."/>
            <person name="Bancroft I."/>
            <person name="Minx P."/>
            <person name="Cordum H."/>
            <person name="Wilson R."/>
            <person name="Cheng Z."/>
            <person name="Jin W."/>
            <person name="Jiang J."/>
            <person name="Leong S.A."/>
            <person name="Iwama H."/>
            <person name="Gojobori T."/>
            <person name="Itoh T."/>
            <person name="Niimura Y."/>
            <person name="Fujii Y."/>
            <person name="Habara T."/>
            <person name="Sakai H."/>
            <person name="Sato Y."/>
            <person name="Wilson G."/>
            <person name="Kumar K."/>
            <person name="McCouch S."/>
            <person name="Juretic N."/>
            <person name="Hoen D."/>
            <person name="Wright S."/>
            <person name="Bruskiewich R."/>
            <person name="Bureau T."/>
            <person name="Miyao A."/>
            <person name="Hirochika H."/>
            <person name="Nishikawa T."/>
            <person name="Kadowaki K."/>
            <person name="Sugiura M."/>
            <person name="Burr B."/>
            <person name="Sasaki T."/>
        </authorList>
    </citation>
    <scope>NUCLEOTIDE SEQUENCE [LARGE SCALE GENOMIC DNA]</scope>
    <source>
        <strain evidence="2">cv. Nipponbare</strain>
    </source>
</reference>
<keyword evidence="2" id="KW-1185">Reference proteome</keyword>
<evidence type="ECO:0000313" key="2">
    <source>
        <dbReference type="Proteomes" id="UP000059680"/>
    </source>
</evidence>